<reference evidence="6" key="2">
    <citation type="submission" date="2019-09" db="UniProtKB">
        <authorList>
            <consortium name="WormBaseParasite"/>
        </authorList>
    </citation>
    <scope>IDENTIFICATION</scope>
</reference>
<dbReference type="Proteomes" id="UP000050761">
    <property type="component" value="Unassembled WGS sequence"/>
</dbReference>
<dbReference type="PANTHER" id="PTHR10416:SF0">
    <property type="entry name" value="DNA POLYMERASE DELTA SUBUNIT 2"/>
    <property type="match status" value="1"/>
</dbReference>
<evidence type="ECO:0000313" key="6">
    <source>
        <dbReference type="WBParaSite" id="HPBE_0000276301-mRNA-1"/>
    </source>
</evidence>
<dbReference type="InterPro" id="IPR040663">
    <property type="entry name" value="DNA_pol_D_N"/>
</dbReference>
<evidence type="ECO:0000256" key="1">
    <source>
        <dbReference type="ARBA" id="ARBA00006035"/>
    </source>
</evidence>
<reference evidence="4 5" key="1">
    <citation type="submission" date="2018-11" db="EMBL/GenBank/DDBJ databases">
        <authorList>
            <consortium name="Pathogen Informatics"/>
        </authorList>
    </citation>
    <scope>NUCLEOTIDE SEQUENCE [LARGE SCALE GENOMIC DNA]</scope>
</reference>
<dbReference type="WBParaSite" id="HPBE_0000276301-mRNA-1">
    <property type="protein sequence ID" value="HPBE_0000276301-mRNA-1"/>
    <property type="gene ID" value="HPBE_0000276301"/>
</dbReference>
<dbReference type="GO" id="GO:0043625">
    <property type="term" value="C:delta DNA polymerase complex"/>
    <property type="evidence" value="ECO:0007669"/>
    <property type="project" value="TreeGrafter"/>
</dbReference>
<comment type="similarity">
    <text evidence="1">Belongs to the DNA polymerase delta/II small subunit family.</text>
</comment>
<dbReference type="AlphaFoldDB" id="A0A183F9C1"/>
<evidence type="ECO:0000313" key="5">
    <source>
        <dbReference type="Proteomes" id="UP000050761"/>
    </source>
</evidence>
<name>A0A183F9C1_HELPZ</name>
<evidence type="ECO:0000313" key="4">
    <source>
        <dbReference type="EMBL" id="VDO28102.1"/>
    </source>
</evidence>
<accession>A0A3P7XFL6</accession>
<dbReference type="EMBL" id="UZAH01004854">
    <property type="protein sequence ID" value="VDO28102.1"/>
    <property type="molecule type" value="Genomic_DNA"/>
</dbReference>
<sequence>MAMPEDYEPDEMMSIVSNKDFLEFEDEKQIVKLEGSIQMDMVATGCTVGLYGSQVKSDVFNVEKLVWPAPCPQRSWPSRKTGAVVAFLSGLDLTGDAASDASVITSLESLSRLLSGEDSKDLDRGSLFSRVERLVVLGESVSIGQVLVSRIDRWHPLVLDLFGSSVQERELGFPRPRNFVCSQMLPVISSQERLYTFNALSFPQIYSCGKK</sequence>
<proteinExistence type="inferred from homology"/>
<accession>A0A183F9C1</accession>
<protein>
    <submittedName>
        <fullName evidence="6">DNA_pol_D_N domain-containing protein</fullName>
    </submittedName>
</protein>
<organism evidence="5 6">
    <name type="scientific">Heligmosomoides polygyrus</name>
    <name type="common">Parasitic roundworm</name>
    <dbReference type="NCBI Taxonomy" id="6339"/>
    <lineage>
        <taxon>Eukaryota</taxon>
        <taxon>Metazoa</taxon>
        <taxon>Ecdysozoa</taxon>
        <taxon>Nematoda</taxon>
        <taxon>Chromadorea</taxon>
        <taxon>Rhabditida</taxon>
        <taxon>Rhabditina</taxon>
        <taxon>Rhabditomorpha</taxon>
        <taxon>Strongyloidea</taxon>
        <taxon>Heligmosomidae</taxon>
        <taxon>Heligmosomoides</taxon>
    </lineage>
</organism>
<dbReference type="Pfam" id="PF18018">
    <property type="entry name" value="DNA_pol_D_N"/>
    <property type="match status" value="1"/>
</dbReference>
<dbReference type="GO" id="GO:0006271">
    <property type="term" value="P:DNA strand elongation involved in DNA replication"/>
    <property type="evidence" value="ECO:0007669"/>
    <property type="project" value="TreeGrafter"/>
</dbReference>
<keyword evidence="5" id="KW-1185">Reference proteome</keyword>
<keyword evidence="2" id="KW-0235">DNA replication</keyword>
<feature type="domain" description="DNA polymerase delta subunit OB-fold" evidence="3">
    <location>
        <begin position="10"/>
        <end position="64"/>
    </location>
</feature>
<dbReference type="PANTHER" id="PTHR10416">
    <property type="entry name" value="DNA POLYMERASE DELTA SUBUNIT 2"/>
    <property type="match status" value="1"/>
</dbReference>
<dbReference type="InterPro" id="IPR024826">
    <property type="entry name" value="DNA_pol_delta/II_ssu"/>
</dbReference>
<dbReference type="OrthoDB" id="3763at2759"/>
<gene>
    <name evidence="4" type="ORF">HPBE_LOCUS2764</name>
</gene>
<evidence type="ECO:0000259" key="3">
    <source>
        <dbReference type="Pfam" id="PF18018"/>
    </source>
</evidence>
<dbReference type="Gene3D" id="2.40.50.430">
    <property type="match status" value="1"/>
</dbReference>
<evidence type="ECO:0000256" key="2">
    <source>
        <dbReference type="ARBA" id="ARBA00022705"/>
    </source>
</evidence>